<dbReference type="AlphaFoldDB" id="A0A9N9E2C0"/>
<organism evidence="2 3">
    <name type="scientific">Racocetra fulgida</name>
    <dbReference type="NCBI Taxonomy" id="60492"/>
    <lineage>
        <taxon>Eukaryota</taxon>
        <taxon>Fungi</taxon>
        <taxon>Fungi incertae sedis</taxon>
        <taxon>Mucoromycota</taxon>
        <taxon>Glomeromycotina</taxon>
        <taxon>Glomeromycetes</taxon>
        <taxon>Diversisporales</taxon>
        <taxon>Gigasporaceae</taxon>
        <taxon>Racocetra</taxon>
    </lineage>
</organism>
<feature type="non-terminal residue" evidence="2">
    <location>
        <position position="267"/>
    </location>
</feature>
<evidence type="ECO:0000313" key="2">
    <source>
        <dbReference type="EMBL" id="CAG8657259.1"/>
    </source>
</evidence>
<dbReference type="EMBL" id="CAJVPZ010014386">
    <property type="protein sequence ID" value="CAG8657259.1"/>
    <property type="molecule type" value="Genomic_DNA"/>
</dbReference>
<proteinExistence type="predicted"/>
<reference evidence="2" key="1">
    <citation type="submission" date="2021-06" db="EMBL/GenBank/DDBJ databases">
        <authorList>
            <person name="Kallberg Y."/>
            <person name="Tangrot J."/>
            <person name="Rosling A."/>
        </authorList>
    </citation>
    <scope>NUCLEOTIDE SEQUENCE</scope>
    <source>
        <strain evidence="2">IN212</strain>
    </source>
</reference>
<gene>
    <name evidence="2" type="ORF">RFULGI_LOCUS8706</name>
</gene>
<dbReference type="OrthoDB" id="2389680at2759"/>
<accession>A0A9N9E2C0</accession>
<keyword evidence="3" id="KW-1185">Reference proteome</keyword>
<evidence type="ECO:0000256" key="1">
    <source>
        <dbReference type="SAM" id="Coils"/>
    </source>
</evidence>
<sequence>LYRPLWPQRRLSSYDLSPILDELPKDSKVASKIVNFAVAITNDLIEKKEREKVDLMRETVALMEKKEREKVDLMREKEREKLDLTKDLMEKKEREKLDLTKDLMEKKEREKMDLMQEKVELSKHITNLEHDVKDRTELLLRSKRMCNVRGALEFIRSMDKTISFREPTDNVLMRLTQDAKFISYLKQTCSLNNSQYKDVERCMGGLYHTASKKLHGHDKDIEIDARDWSVNEVLALGVLLRYYNISYSYYDGQGELAEYPYKLAEYP</sequence>
<name>A0A9N9E2C0_9GLOM</name>
<comment type="caution">
    <text evidence="2">The sequence shown here is derived from an EMBL/GenBank/DDBJ whole genome shotgun (WGS) entry which is preliminary data.</text>
</comment>
<feature type="coiled-coil region" evidence="1">
    <location>
        <begin position="38"/>
        <end position="131"/>
    </location>
</feature>
<keyword evidence="1" id="KW-0175">Coiled coil</keyword>
<dbReference type="Proteomes" id="UP000789396">
    <property type="component" value="Unassembled WGS sequence"/>
</dbReference>
<protein>
    <submittedName>
        <fullName evidence="2">6766_t:CDS:1</fullName>
    </submittedName>
</protein>
<evidence type="ECO:0000313" key="3">
    <source>
        <dbReference type="Proteomes" id="UP000789396"/>
    </source>
</evidence>